<evidence type="ECO:0008006" key="3">
    <source>
        <dbReference type="Google" id="ProtNLM"/>
    </source>
</evidence>
<evidence type="ECO:0000313" key="1">
    <source>
        <dbReference type="EMBL" id="MFM1723887.1"/>
    </source>
</evidence>
<comment type="caution">
    <text evidence="1">The sequence shown here is derived from an EMBL/GenBank/DDBJ whole genome shotgun (WGS) entry which is preliminary data.</text>
</comment>
<dbReference type="SUPFAM" id="SSF140453">
    <property type="entry name" value="EsxAB dimer-like"/>
    <property type="match status" value="1"/>
</dbReference>
<dbReference type="RefSeq" id="WP_420164431.1">
    <property type="nucleotide sequence ID" value="NZ_JBDLNV010000003.1"/>
</dbReference>
<gene>
    <name evidence="1" type="ORF">ABEU20_002459</name>
</gene>
<reference evidence="1 2" key="1">
    <citation type="submission" date="2023-11" db="EMBL/GenBank/DDBJ databases">
        <authorList>
            <person name="Val-Calvo J."/>
            <person name="Scortti M."/>
            <person name="Vazquez-Boland J."/>
        </authorList>
    </citation>
    <scope>NUCLEOTIDE SEQUENCE [LARGE SCALE GENOMIC DNA]</scope>
    <source>
        <strain evidence="1 2">PAM 2766</strain>
    </source>
</reference>
<name>A0ABW9FFE2_9NOCA</name>
<organism evidence="1 2">
    <name type="scientific">Rhodococcus parequi</name>
    <dbReference type="NCBI Taxonomy" id="3137122"/>
    <lineage>
        <taxon>Bacteria</taxon>
        <taxon>Bacillati</taxon>
        <taxon>Actinomycetota</taxon>
        <taxon>Actinomycetes</taxon>
        <taxon>Mycobacteriales</taxon>
        <taxon>Nocardiaceae</taxon>
        <taxon>Rhodococcus</taxon>
    </lineage>
</organism>
<dbReference type="Proteomes" id="UP001629745">
    <property type="component" value="Unassembled WGS sequence"/>
</dbReference>
<evidence type="ECO:0000313" key="2">
    <source>
        <dbReference type="Proteomes" id="UP001629745"/>
    </source>
</evidence>
<dbReference type="Gene3D" id="1.10.287.1060">
    <property type="entry name" value="ESAT-6-like"/>
    <property type="match status" value="1"/>
</dbReference>
<proteinExistence type="predicted"/>
<dbReference type="InterPro" id="IPR036689">
    <property type="entry name" value="ESAT-6-like_sf"/>
</dbReference>
<protein>
    <recommendedName>
        <fullName evidence="3">WXG100 family type VII secretion target</fullName>
    </recommendedName>
</protein>
<accession>A0ABW9FFE2</accession>
<keyword evidence="2" id="KW-1185">Reference proteome</keyword>
<dbReference type="EMBL" id="JBDLNV010000003">
    <property type="protein sequence ID" value="MFM1723887.1"/>
    <property type="molecule type" value="Genomic_DNA"/>
</dbReference>
<sequence>MSPTVSQVLSWNPDALALTADGVDRLIAELDDRMGDLAAGQNTLVESWDGIAADSATARVERERSTGGRVAAALGEVAQAYREGAASIASVREHLTSLVRSVRTRGFKVADDGTVDASGLVGWLVLAPPAARDVARVELEREAAGLTIAVVDALRQADSAATQVIGRVRDSLSAVTSAGQAAVPGRIEDSGSGEFSWKPDVPATVAASTVGLMVDATRGGLVSAAAASGDDVARLIGRGMGPFGVVLGAVPAIANDIDGGMDTTKAVTTEVAGAGFGLLAGGWLGSIAGGAVAGSAAGSAVPGLGTAVGLVVGALAGGVAAYGGSKGLQRVWG</sequence>